<proteinExistence type="predicted"/>
<reference evidence="2" key="1">
    <citation type="journal article" date="2013" name="Ind. Biotechnol.">
        <title>Comparative genomics analysis of Trichoderma reesei strains.</title>
        <authorList>
            <person name="Koike H."/>
            <person name="Aerts A."/>
            <person name="LaButti K."/>
            <person name="Grigoriev I.V."/>
            <person name="Baker S.E."/>
        </authorList>
    </citation>
    <scope>NUCLEOTIDE SEQUENCE [LARGE SCALE GENOMIC DNA]</scope>
    <source>
        <strain evidence="2">ATCC 56765 / BCRC 32924 / NRRL 11460 / Rut C-30</strain>
    </source>
</reference>
<organism evidence="1 2">
    <name type="scientific">Hypocrea jecorina (strain ATCC 56765 / BCRC 32924 / NRRL 11460 / Rut C-30)</name>
    <name type="common">Trichoderma reesei</name>
    <dbReference type="NCBI Taxonomy" id="1344414"/>
    <lineage>
        <taxon>Eukaryota</taxon>
        <taxon>Fungi</taxon>
        <taxon>Dikarya</taxon>
        <taxon>Ascomycota</taxon>
        <taxon>Pezizomycotina</taxon>
        <taxon>Sordariomycetes</taxon>
        <taxon>Hypocreomycetidae</taxon>
        <taxon>Hypocreales</taxon>
        <taxon>Hypocreaceae</taxon>
        <taxon>Trichoderma</taxon>
    </lineage>
</organism>
<dbReference type="AlphaFoldDB" id="A0A024SNB2"/>
<name>A0A024SNB2_HYPJR</name>
<protein>
    <submittedName>
        <fullName evidence="1">Uncharacterized protein</fullName>
    </submittedName>
</protein>
<accession>A0A024SNB2</accession>
<dbReference type="EMBL" id="KI911139">
    <property type="protein sequence ID" value="ETS07065.1"/>
    <property type="molecule type" value="Genomic_DNA"/>
</dbReference>
<sequence length="89" mass="9913">MCLMESGAEIHDCLVLDIVHTVAGGQGFRRRVLPLHRSTILEILVTALVRLIDRVYRRPSLVPEVSRCTSIPKAPGIRQVAVKALSRQE</sequence>
<evidence type="ECO:0000313" key="2">
    <source>
        <dbReference type="Proteomes" id="UP000024376"/>
    </source>
</evidence>
<dbReference type="KEGG" id="trr:M419DRAFT_117368"/>
<dbReference type="HOGENOM" id="CLU_2456369_0_0_1"/>
<dbReference type="Proteomes" id="UP000024376">
    <property type="component" value="Unassembled WGS sequence"/>
</dbReference>
<gene>
    <name evidence="1" type="ORF">M419DRAFT_117368</name>
</gene>
<evidence type="ECO:0000313" key="1">
    <source>
        <dbReference type="EMBL" id="ETS07065.1"/>
    </source>
</evidence>